<sequence>MYPSKNSVFTLLGLVAVATAIPWNEPVPTGTTENEFSADGWTPRPTDVAIELLKKRANDGPNTVCGYLSGDPSAPFSCDNGNVCGFDFTYSWFGCCGGASKSGNSYYATDCPVVTACVEYGALSQCDNNCATDLLVTKCTDSATPFCAAATMAGDGTTLAQFICDTTEFIIDIEPTPIGGAASSVQAAATTTEDLGSSAAATTEFSSQARSSSHVHSSSQNLFSFSARSSQNSGNTNSQVTQLTTSRSVVALASGQTTQTASTPTGAAAVPTGVGIISAAGGIAVLALLLT</sequence>
<evidence type="ECO:0000313" key="3">
    <source>
        <dbReference type="EMBL" id="OCL04070.1"/>
    </source>
</evidence>
<organism evidence="3 4">
    <name type="scientific">Glonium stellatum</name>
    <dbReference type="NCBI Taxonomy" id="574774"/>
    <lineage>
        <taxon>Eukaryota</taxon>
        <taxon>Fungi</taxon>
        <taxon>Dikarya</taxon>
        <taxon>Ascomycota</taxon>
        <taxon>Pezizomycotina</taxon>
        <taxon>Dothideomycetes</taxon>
        <taxon>Pleosporomycetidae</taxon>
        <taxon>Gloniales</taxon>
        <taxon>Gloniaceae</taxon>
        <taxon>Glonium</taxon>
    </lineage>
</organism>
<keyword evidence="2" id="KW-0732">Signal</keyword>
<dbReference type="EMBL" id="KV750603">
    <property type="protein sequence ID" value="OCL04070.1"/>
    <property type="molecule type" value="Genomic_DNA"/>
</dbReference>
<accession>A0A8E2JNR2</accession>
<evidence type="ECO:0000313" key="4">
    <source>
        <dbReference type="Proteomes" id="UP000250140"/>
    </source>
</evidence>
<keyword evidence="1" id="KW-0472">Membrane</keyword>
<evidence type="ECO:0000256" key="1">
    <source>
        <dbReference type="SAM" id="Phobius"/>
    </source>
</evidence>
<proteinExistence type="predicted"/>
<keyword evidence="1" id="KW-1133">Transmembrane helix</keyword>
<evidence type="ECO:0000256" key="2">
    <source>
        <dbReference type="SAM" id="SignalP"/>
    </source>
</evidence>
<protein>
    <submittedName>
        <fullName evidence="3">Uncharacterized protein</fullName>
    </submittedName>
</protein>
<feature type="chain" id="PRO_5034197823" evidence="2">
    <location>
        <begin position="21"/>
        <end position="291"/>
    </location>
</feature>
<reference evidence="3 4" key="1">
    <citation type="journal article" date="2016" name="Nat. Commun.">
        <title>Ectomycorrhizal ecology is imprinted in the genome of the dominant symbiotic fungus Cenococcum geophilum.</title>
        <authorList>
            <consortium name="DOE Joint Genome Institute"/>
            <person name="Peter M."/>
            <person name="Kohler A."/>
            <person name="Ohm R.A."/>
            <person name="Kuo A."/>
            <person name="Krutzmann J."/>
            <person name="Morin E."/>
            <person name="Arend M."/>
            <person name="Barry K.W."/>
            <person name="Binder M."/>
            <person name="Choi C."/>
            <person name="Clum A."/>
            <person name="Copeland A."/>
            <person name="Grisel N."/>
            <person name="Haridas S."/>
            <person name="Kipfer T."/>
            <person name="LaButti K."/>
            <person name="Lindquist E."/>
            <person name="Lipzen A."/>
            <person name="Maire R."/>
            <person name="Meier B."/>
            <person name="Mihaltcheva S."/>
            <person name="Molinier V."/>
            <person name="Murat C."/>
            <person name="Poggeler S."/>
            <person name="Quandt C.A."/>
            <person name="Sperisen C."/>
            <person name="Tritt A."/>
            <person name="Tisserant E."/>
            <person name="Crous P.W."/>
            <person name="Henrissat B."/>
            <person name="Nehls U."/>
            <person name="Egli S."/>
            <person name="Spatafora J.W."/>
            <person name="Grigoriev I.V."/>
            <person name="Martin F.M."/>
        </authorList>
    </citation>
    <scope>NUCLEOTIDE SEQUENCE [LARGE SCALE GENOMIC DNA]</scope>
    <source>
        <strain evidence="3 4">CBS 207.34</strain>
    </source>
</reference>
<keyword evidence="1" id="KW-0812">Transmembrane</keyword>
<feature type="signal peptide" evidence="2">
    <location>
        <begin position="1"/>
        <end position="20"/>
    </location>
</feature>
<keyword evidence="4" id="KW-1185">Reference proteome</keyword>
<dbReference type="AlphaFoldDB" id="A0A8E2JNR2"/>
<gene>
    <name evidence="3" type="ORF">AOQ84DRAFT_391795</name>
</gene>
<dbReference type="OrthoDB" id="5347452at2759"/>
<dbReference type="Proteomes" id="UP000250140">
    <property type="component" value="Unassembled WGS sequence"/>
</dbReference>
<name>A0A8E2JNR2_9PEZI</name>
<feature type="transmembrane region" description="Helical" evidence="1">
    <location>
        <begin position="268"/>
        <end position="290"/>
    </location>
</feature>